<dbReference type="InterPro" id="IPR039391">
    <property type="entry name" value="Phytocyanin-like"/>
</dbReference>
<accession>A0ABR0VLJ0</accession>
<dbReference type="PROSITE" id="PS51485">
    <property type="entry name" value="PHYTOCYANIN"/>
    <property type="match status" value="1"/>
</dbReference>
<protein>
    <recommendedName>
        <fullName evidence="4">Phytocyanin domain-containing protein</fullName>
    </recommendedName>
</protein>
<reference evidence="5 6" key="1">
    <citation type="journal article" date="2021" name="Comput. Struct. Biotechnol. J.">
        <title>De novo genome assembly of the potent medicinal plant Rehmannia glutinosa using nanopore technology.</title>
        <authorList>
            <person name="Ma L."/>
            <person name="Dong C."/>
            <person name="Song C."/>
            <person name="Wang X."/>
            <person name="Zheng X."/>
            <person name="Niu Y."/>
            <person name="Chen S."/>
            <person name="Feng W."/>
        </authorList>
    </citation>
    <scope>NUCLEOTIDE SEQUENCE [LARGE SCALE GENOMIC DNA]</scope>
    <source>
        <strain evidence="5">DH-2019</strain>
    </source>
</reference>
<feature type="compositionally biased region" description="Pro residues" evidence="3">
    <location>
        <begin position="167"/>
        <end position="183"/>
    </location>
</feature>
<gene>
    <name evidence="5" type="ORF">DH2020_031403</name>
</gene>
<evidence type="ECO:0000313" key="5">
    <source>
        <dbReference type="EMBL" id="KAK6134862.1"/>
    </source>
</evidence>
<evidence type="ECO:0000256" key="2">
    <source>
        <dbReference type="ARBA" id="ARBA00023008"/>
    </source>
</evidence>
<dbReference type="PROSITE" id="PS00196">
    <property type="entry name" value="COPPER_BLUE"/>
    <property type="match status" value="1"/>
</dbReference>
<dbReference type="Gene3D" id="2.60.40.420">
    <property type="entry name" value="Cupredoxins - blue copper proteins"/>
    <property type="match status" value="1"/>
</dbReference>
<dbReference type="PANTHER" id="PTHR33021">
    <property type="entry name" value="BLUE COPPER PROTEIN"/>
    <property type="match status" value="1"/>
</dbReference>
<feature type="compositionally biased region" description="Pro residues" evidence="3">
    <location>
        <begin position="112"/>
        <end position="160"/>
    </location>
</feature>
<dbReference type="Pfam" id="PF02298">
    <property type="entry name" value="Cu_bind_like"/>
    <property type="match status" value="1"/>
</dbReference>
<proteinExistence type="predicted"/>
<keyword evidence="6" id="KW-1185">Reference proteome</keyword>
<feature type="domain" description="Phytocyanin" evidence="4">
    <location>
        <begin position="3"/>
        <end position="109"/>
    </location>
</feature>
<comment type="caution">
    <text evidence="5">The sequence shown here is derived from an EMBL/GenBank/DDBJ whole genome shotgun (WGS) entry which is preliminary data.</text>
</comment>
<keyword evidence="1" id="KW-0479">Metal-binding</keyword>
<evidence type="ECO:0000256" key="3">
    <source>
        <dbReference type="SAM" id="MobiDB-lite"/>
    </source>
</evidence>
<feature type="region of interest" description="Disordered" evidence="3">
    <location>
        <begin position="108"/>
        <end position="229"/>
    </location>
</feature>
<name>A0ABR0VLJ0_REHGL</name>
<feature type="compositionally biased region" description="Pro residues" evidence="3">
    <location>
        <begin position="203"/>
        <end position="223"/>
    </location>
</feature>
<dbReference type="CDD" id="cd04216">
    <property type="entry name" value="Phytocyanin"/>
    <property type="match status" value="1"/>
</dbReference>
<dbReference type="EMBL" id="JABTTQ020001130">
    <property type="protein sequence ID" value="KAK6134862.1"/>
    <property type="molecule type" value="Genomic_DNA"/>
</dbReference>
<dbReference type="PANTHER" id="PTHR33021:SF499">
    <property type="entry name" value="OS12G0150500 PROTEIN"/>
    <property type="match status" value="1"/>
</dbReference>
<dbReference type="SUPFAM" id="SSF49503">
    <property type="entry name" value="Cupredoxins"/>
    <property type="match status" value="1"/>
</dbReference>
<dbReference type="PRINTS" id="PR01217">
    <property type="entry name" value="PRICHEXTENSN"/>
</dbReference>
<dbReference type="Proteomes" id="UP001318860">
    <property type="component" value="Unassembled WGS sequence"/>
</dbReference>
<dbReference type="InterPro" id="IPR003245">
    <property type="entry name" value="Phytocyanin_dom"/>
</dbReference>
<evidence type="ECO:0000313" key="6">
    <source>
        <dbReference type="Proteomes" id="UP001318860"/>
    </source>
</evidence>
<dbReference type="InterPro" id="IPR008972">
    <property type="entry name" value="Cupredoxin"/>
</dbReference>
<dbReference type="InterPro" id="IPR028871">
    <property type="entry name" value="BlueCu_1_BS"/>
</dbReference>
<organism evidence="5 6">
    <name type="scientific">Rehmannia glutinosa</name>
    <name type="common">Chinese foxglove</name>
    <dbReference type="NCBI Taxonomy" id="99300"/>
    <lineage>
        <taxon>Eukaryota</taxon>
        <taxon>Viridiplantae</taxon>
        <taxon>Streptophyta</taxon>
        <taxon>Embryophyta</taxon>
        <taxon>Tracheophyta</taxon>
        <taxon>Spermatophyta</taxon>
        <taxon>Magnoliopsida</taxon>
        <taxon>eudicotyledons</taxon>
        <taxon>Gunneridae</taxon>
        <taxon>Pentapetalae</taxon>
        <taxon>asterids</taxon>
        <taxon>lamiids</taxon>
        <taxon>Lamiales</taxon>
        <taxon>Orobanchaceae</taxon>
        <taxon>Rehmannieae</taxon>
        <taxon>Rehmannia</taxon>
    </lineage>
</organism>
<sequence>MAVNYTVGAPNGGWDQSTDLTAWASSQRFVPGDNLKYETTSPFMYTPNHDVREVTEADFDSCTTTNPLQPPHSGGFTFIPLTSAGSRYFICGTGGHCLSGMKLQINTNAASTPPPSTTPSLPPPPATTPPPSVPPPATPPSIPPPPPTTTPSVPSPPPTPSARRPVSSPPPKSMAPSPSPKHSPTPKVSPASPPPKAAASGPALPPASAPPPGDSLLTPPPAAPSSADKFNVMGGLAACSVLVMIMFLN</sequence>
<keyword evidence="2" id="KW-0186">Copper</keyword>
<evidence type="ECO:0000256" key="1">
    <source>
        <dbReference type="ARBA" id="ARBA00022723"/>
    </source>
</evidence>
<evidence type="ECO:0000259" key="4">
    <source>
        <dbReference type="PROSITE" id="PS51485"/>
    </source>
</evidence>